<evidence type="ECO:0000256" key="1">
    <source>
        <dbReference type="ARBA" id="ARBA00022801"/>
    </source>
</evidence>
<dbReference type="InterPro" id="IPR014001">
    <property type="entry name" value="Helicase_ATP-bd"/>
</dbReference>
<dbReference type="PROSITE" id="PS51194">
    <property type="entry name" value="HELICASE_CTER"/>
    <property type="match status" value="1"/>
</dbReference>
<dbReference type="Gene3D" id="3.40.50.300">
    <property type="entry name" value="P-loop containing nucleotide triphosphate hydrolases"/>
    <property type="match status" value="1"/>
</dbReference>
<dbReference type="SMART" id="SM00490">
    <property type="entry name" value="HELICc"/>
    <property type="match status" value="1"/>
</dbReference>
<feature type="domain" description="Helicase C-terminal" evidence="4">
    <location>
        <begin position="687"/>
        <end position="864"/>
    </location>
</feature>
<dbReference type="InterPro" id="IPR001650">
    <property type="entry name" value="Helicase_C-like"/>
</dbReference>
<reference evidence="5 6" key="1">
    <citation type="submission" date="2023-07" db="EMBL/GenBank/DDBJ databases">
        <title>Sorghum-associated microbial communities from plants grown in Nebraska, USA.</title>
        <authorList>
            <person name="Schachtman D."/>
        </authorList>
    </citation>
    <scope>NUCLEOTIDE SEQUENCE [LARGE SCALE GENOMIC DNA]</scope>
    <source>
        <strain evidence="5 6">BE248</strain>
    </source>
</reference>
<feature type="region of interest" description="Disordered" evidence="2">
    <location>
        <begin position="712"/>
        <end position="746"/>
    </location>
</feature>
<dbReference type="Pfam" id="PF00271">
    <property type="entry name" value="Helicase_C"/>
    <property type="match status" value="1"/>
</dbReference>
<keyword evidence="1" id="KW-0378">Hydrolase</keyword>
<dbReference type="SMART" id="SM00487">
    <property type="entry name" value="DEXDc"/>
    <property type="match status" value="1"/>
</dbReference>
<feature type="region of interest" description="Disordered" evidence="2">
    <location>
        <begin position="473"/>
        <end position="497"/>
    </location>
</feature>
<dbReference type="SUPFAM" id="SSF52540">
    <property type="entry name" value="P-loop containing nucleoside triphosphate hydrolases"/>
    <property type="match status" value="2"/>
</dbReference>
<organism evidence="5 6">
    <name type="scientific">Aeromicrobium panaciterrae</name>
    <dbReference type="NCBI Taxonomy" id="363861"/>
    <lineage>
        <taxon>Bacteria</taxon>
        <taxon>Bacillati</taxon>
        <taxon>Actinomycetota</taxon>
        <taxon>Actinomycetes</taxon>
        <taxon>Propionibacteriales</taxon>
        <taxon>Nocardioidaceae</taxon>
        <taxon>Aeromicrobium</taxon>
    </lineage>
</organism>
<evidence type="ECO:0000313" key="6">
    <source>
        <dbReference type="Proteomes" id="UP001257739"/>
    </source>
</evidence>
<dbReference type="CDD" id="cd18793">
    <property type="entry name" value="SF2_C_SNF"/>
    <property type="match status" value="1"/>
</dbReference>
<keyword evidence="6" id="KW-1185">Reference proteome</keyword>
<gene>
    <name evidence="5" type="ORF">J2X11_001684</name>
</gene>
<evidence type="ECO:0000259" key="3">
    <source>
        <dbReference type="PROSITE" id="PS51192"/>
    </source>
</evidence>
<comment type="caution">
    <text evidence="5">The sequence shown here is derived from an EMBL/GenBank/DDBJ whole genome shotgun (WGS) entry which is preliminary data.</text>
</comment>
<dbReference type="InterPro" id="IPR038718">
    <property type="entry name" value="SNF2-like_sf"/>
</dbReference>
<accession>A0ABU1UNW0</accession>
<dbReference type="InterPro" id="IPR027417">
    <property type="entry name" value="P-loop_NTPase"/>
</dbReference>
<dbReference type="Gene3D" id="3.40.50.10810">
    <property type="entry name" value="Tandem AAA-ATPase domain"/>
    <property type="match status" value="2"/>
</dbReference>
<dbReference type="InterPro" id="IPR049730">
    <property type="entry name" value="SNF2/RAD54-like_C"/>
</dbReference>
<dbReference type="Proteomes" id="UP001257739">
    <property type="component" value="Unassembled WGS sequence"/>
</dbReference>
<feature type="compositionally biased region" description="Acidic residues" evidence="2">
    <location>
        <begin position="476"/>
        <end position="489"/>
    </location>
</feature>
<evidence type="ECO:0000313" key="5">
    <source>
        <dbReference type="EMBL" id="MDR7086845.1"/>
    </source>
</evidence>
<dbReference type="PANTHER" id="PTHR10799">
    <property type="entry name" value="SNF2/RAD54 HELICASE FAMILY"/>
    <property type="match status" value="1"/>
</dbReference>
<evidence type="ECO:0000256" key="2">
    <source>
        <dbReference type="SAM" id="MobiDB-lite"/>
    </source>
</evidence>
<proteinExistence type="predicted"/>
<dbReference type="EMBL" id="JAVDWH010000001">
    <property type="protein sequence ID" value="MDR7086845.1"/>
    <property type="molecule type" value="Genomic_DNA"/>
</dbReference>
<feature type="domain" description="Helicase ATP-binding" evidence="3">
    <location>
        <begin position="1"/>
        <end position="310"/>
    </location>
</feature>
<sequence length="882" mass="97045">MDEQEGVILADQVGMGKTYVALAVAVSKILEKKKQQQVVVLVPPAVAQKWVDDWAKFSGALLDPDVEIRCVAEPIRSGEGLLAALDDPQETRSHLLVVTHTALTASLKDSFIQLALLQAATKGRPGVQAQRDRIAKWCVRRDGLLRDSRLTTDRVSLLLAHSAAEWRQVWSDITGQDLPDDPVPLAVQEALSGLDLSDLRAVIDDLPIRRSAGITYKLKTARASLEIVTQSLWRLVLSSTNLKRPLLIVDEAHRLKNEQTRISQLFAPRAESETSGALSDIFERIVLMTATPFELGHRELISVLSRLSAVRPMPKGTEPLENRLDALSEALQNAQAAAVTFDHDWGEIDAADAHLFDQWSKNSPPPTEASAQIVTAWRSATNSIASRKAMNKALAPWVIRHQRPSRRTHLPGGAILVASDADSRHGLTVSDEVVLPFLLAARAQSVAAEDGASRPLFAYGIASSFEAFRRLGSSEPDLDSDTRADDEDRDSGMVGVRHQRGGSAADWYRREIDALLVDGGLDRSLHPKIKATVDRATQLWLQGEKCVIFAWYVATGGALEKALAQRIEEFVLESGRKRLGLAGADSDVVLAGFRRISDRLLRGDSPGYELVTGHLRAFYGEHVAGAVPREREALIGKLVEATVRYLRRREVLVRFTDLHTELTAEQLWAGISGSNSQGISLLPRWQRFGERMAESGEKERKRVMDALLGDQGTTDAEAHGSGDSDLSGGLGARLDPVRRAHGGTRREDRERLTAVFNTPFAPDVLVASSVMGEGIDLHHECRHLIHHDLDWNPSVLEQRTGRLDRIGALAEHDGCNIDVYEPYLAGTHDEKMFRVVKDRAGWFDVVMGRPVAHDEAHTDAEESRVPLPAAIVDALTMDLESR</sequence>
<dbReference type="PROSITE" id="PS51192">
    <property type="entry name" value="HELICASE_ATP_BIND_1"/>
    <property type="match status" value="1"/>
</dbReference>
<protein>
    <submittedName>
        <fullName evidence="5">Type II secretory pathway predicted ATPase ExeA</fullName>
    </submittedName>
</protein>
<name>A0ABU1UNW0_9ACTN</name>
<evidence type="ECO:0000259" key="4">
    <source>
        <dbReference type="PROSITE" id="PS51194"/>
    </source>
</evidence>